<dbReference type="AlphaFoldDB" id="K0ESV5"/>
<evidence type="ECO:0000313" key="2">
    <source>
        <dbReference type="EMBL" id="AFU02868.1"/>
    </source>
</evidence>
<dbReference type="KEGG" id="nbr:O3I_024575"/>
<protein>
    <submittedName>
        <fullName evidence="2">Uncharacterized protein</fullName>
    </submittedName>
</protein>
<dbReference type="eggNOG" id="ENOG5033RDW">
    <property type="taxonomic scope" value="Bacteria"/>
</dbReference>
<name>K0ESV5_NOCB7</name>
<dbReference type="EMBL" id="CP003876">
    <property type="protein sequence ID" value="AFU02868.1"/>
    <property type="molecule type" value="Genomic_DNA"/>
</dbReference>
<accession>K0ESV5</accession>
<gene>
    <name evidence="2" type="ORF">O3I_024575</name>
</gene>
<reference evidence="2 3" key="1">
    <citation type="journal article" date="2012" name="J. Bacteriol.">
        <title>Complete genome sequence of Nocardia brasiliensis HUJEG-1.</title>
        <authorList>
            <person name="Vera-Cabrera L."/>
            <person name="Ortiz-Lopez R."/>
            <person name="Elizondo-Gonzalez R."/>
            <person name="Perez-Maya A.A."/>
            <person name="Ocampo-Candiani J."/>
        </authorList>
    </citation>
    <scope>NUCLEOTIDE SEQUENCE [LARGE SCALE GENOMIC DNA]</scope>
    <source>
        <strain evidence="3">ATCC 700358</strain>
    </source>
</reference>
<evidence type="ECO:0000313" key="3">
    <source>
        <dbReference type="Proteomes" id="UP000006304"/>
    </source>
</evidence>
<evidence type="ECO:0000256" key="1">
    <source>
        <dbReference type="SAM" id="MobiDB-lite"/>
    </source>
</evidence>
<dbReference type="Proteomes" id="UP000006304">
    <property type="component" value="Chromosome"/>
</dbReference>
<sequence length="219" mass="23417">MSTALHLHRDPPPPRGRLDPETVLGPDPDHRAPVRQAPLPTTGAHPPLWAVLGAHGGAGTSTLARWWAPAADTGLAWPACPHTTQRVLIAARLCIPGLTAAAERLREWHSGCAPDGIAVIGLALTPTRPGSVPAPVRRYRSVVAELVEQIYDIGWHDELLVRELGELAQYNPLTPAPPARRRSRLTETVPPDVSRAGADIVSRTAANQIAGQKSSEARL</sequence>
<dbReference type="STRING" id="1133849.O3I_024575"/>
<keyword evidence="3" id="KW-1185">Reference proteome</keyword>
<dbReference type="RefSeq" id="WP_014985723.1">
    <property type="nucleotide sequence ID" value="NC_018681.1"/>
</dbReference>
<feature type="region of interest" description="Disordered" evidence="1">
    <location>
        <begin position="1"/>
        <end position="42"/>
    </location>
</feature>
<feature type="compositionally biased region" description="Basic and acidic residues" evidence="1">
    <location>
        <begin position="7"/>
        <end position="20"/>
    </location>
</feature>
<feature type="region of interest" description="Disordered" evidence="1">
    <location>
        <begin position="171"/>
        <end position="197"/>
    </location>
</feature>
<proteinExistence type="predicted"/>
<dbReference type="HOGENOM" id="CLU_111045_0_0_11"/>
<organism evidence="2 3">
    <name type="scientific">Nocardia brasiliensis (strain ATCC 700358 / HUJEG-1)</name>
    <dbReference type="NCBI Taxonomy" id="1133849"/>
    <lineage>
        <taxon>Bacteria</taxon>
        <taxon>Bacillati</taxon>
        <taxon>Actinomycetota</taxon>
        <taxon>Actinomycetes</taxon>
        <taxon>Mycobacteriales</taxon>
        <taxon>Nocardiaceae</taxon>
        <taxon>Nocardia</taxon>
    </lineage>
</organism>